<organism evidence="2 3">
    <name type="scientific">Stanieria cyanosphaera (strain ATCC 29371 / PCC 7437)</name>
    <dbReference type="NCBI Taxonomy" id="111780"/>
    <lineage>
        <taxon>Bacteria</taxon>
        <taxon>Bacillati</taxon>
        <taxon>Cyanobacteriota</taxon>
        <taxon>Cyanophyceae</taxon>
        <taxon>Pleurocapsales</taxon>
        <taxon>Dermocarpellaceae</taxon>
        <taxon>Stanieria</taxon>
    </lineage>
</organism>
<dbReference type="Proteomes" id="UP000010473">
    <property type="component" value="Chromosome"/>
</dbReference>
<accession>K9XQB5</accession>
<dbReference type="RefSeq" id="WP_015192381.1">
    <property type="nucleotide sequence ID" value="NC_019748.1"/>
</dbReference>
<keyword evidence="1" id="KW-0472">Membrane</keyword>
<evidence type="ECO:0000313" key="3">
    <source>
        <dbReference type="Proteomes" id="UP000010473"/>
    </source>
</evidence>
<dbReference type="STRING" id="111780.Sta7437_1135"/>
<dbReference type="AlphaFoldDB" id="K9XQB5"/>
<dbReference type="KEGG" id="scs:Sta7437_1135"/>
<dbReference type="eggNOG" id="ENOG50303AH">
    <property type="taxonomic scope" value="Bacteria"/>
</dbReference>
<dbReference type="PATRIC" id="fig|111780.3.peg.1182"/>
<feature type="transmembrane region" description="Helical" evidence="1">
    <location>
        <begin position="143"/>
        <end position="163"/>
    </location>
</feature>
<proteinExistence type="predicted"/>
<reference evidence="3" key="1">
    <citation type="journal article" date="2013" name="Proc. Natl. Acad. Sci. U.S.A.">
        <title>Improving the coverage of the cyanobacterial phylum using diversity-driven genome sequencing.</title>
        <authorList>
            <person name="Shih P.M."/>
            <person name="Wu D."/>
            <person name="Latifi A."/>
            <person name="Axen S.D."/>
            <person name="Fewer D.P."/>
            <person name="Talla E."/>
            <person name="Calteau A."/>
            <person name="Cai F."/>
            <person name="Tandeau de Marsac N."/>
            <person name="Rippka R."/>
            <person name="Herdman M."/>
            <person name="Sivonen K."/>
            <person name="Coursin T."/>
            <person name="Laurent T."/>
            <person name="Goodwin L."/>
            <person name="Nolan M."/>
            <person name="Davenport K.W."/>
            <person name="Han C.S."/>
            <person name="Rubin E.M."/>
            <person name="Eisen J.A."/>
            <person name="Woyke T."/>
            <person name="Gugger M."/>
            <person name="Kerfeld C.A."/>
        </authorList>
    </citation>
    <scope>NUCLEOTIDE SEQUENCE [LARGE SCALE GENOMIC DNA]</scope>
    <source>
        <strain evidence="3">ATCC 29371 / PCC 7437</strain>
    </source>
</reference>
<evidence type="ECO:0000256" key="1">
    <source>
        <dbReference type="SAM" id="Phobius"/>
    </source>
</evidence>
<keyword evidence="1" id="KW-0812">Transmembrane</keyword>
<gene>
    <name evidence="2" type="ordered locus">Sta7437_1135</name>
</gene>
<evidence type="ECO:0000313" key="2">
    <source>
        <dbReference type="EMBL" id="AFZ34708.1"/>
    </source>
</evidence>
<sequence>MNKLKSYYNSEGKTYLVEVKLSSISQLFNSFDPSPFIEKDLDDEVENYIVQSVREFSINTPLKLIFYLPPEKQDEAKQILPEAIHHYFDYRKQNSEKELRTILRQGRTSLIIGLVFLFTCISTTEFTNWLASGPLTHIFQEGLVIIGWVAMWRPIEIFLYDWWSIKNNQKLYDKLSQITIEIKQNKEEKVSIKSQSKEILPL</sequence>
<name>K9XQB5_STAC7</name>
<dbReference type="HOGENOM" id="CLU_112756_0_0_3"/>
<dbReference type="EMBL" id="CP003653">
    <property type="protein sequence ID" value="AFZ34708.1"/>
    <property type="molecule type" value="Genomic_DNA"/>
</dbReference>
<keyword evidence="3" id="KW-1185">Reference proteome</keyword>
<keyword evidence="1" id="KW-1133">Transmembrane helix</keyword>
<protein>
    <submittedName>
        <fullName evidence="2">Uncharacterized protein</fullName>
    </submittedName>
</protein>
<feature type="transmembrane region" description="Helical" evidence="1">
    <location>
        <begin position="110"/>
        <end position="131"/>
    </location>
</feature>